<dbReference type="SUPFAM" id="SSF63520">
    <property type="entry name" value="PTS-regulatory domain, PRD"/>
    <property type="match status" value="2"/>
</dbReference>
<organism evidence="9 10">
    <name type="scientific">Brachyspira hyodysenteriae (strain ATCC 49526 / WA1)</name>
    <dbReference type="NCBI Taxonomy" id="565034"/>
    <lineage>
        <taxon>Bacteria</taxon>
        <taxon>Pseudomonadati</taxon>
        <taxon>Spirochaetota</taxon>
        <taxon>Spirochaetia</taxon>
        <taxon>Brachyspirales</taxon>
        <taxon>Brachyspiraceae</taxon>
        <taxon>Brachyspira</taxon>
    </lineage>
</organism>
<dbReference type="Gene3D" id="3.40.930.10">
    <property type="entry name" value="Mannitol-specific EII, Chain A"/>
    <property type="match status" value="1"/>
</dbReference>
<dbReference type="GeneID" id="63963655"/>
<dbReference type="Proteomes" id="UP000001803">
    <property type="component" value="Chromosome"/>
</dbReference>
<dbReference type="Gene3D" id="1.10.1790.10">
    <property type="entry name" value="PRD domain"/>
    <property type="match status" value="2"/>
</dbReference>
<dbReference type="RefSeq" id="WP_012671997.1">
    <property type="nucleotide sequence ID" value="NC_012225.1"/>
</dbReference>
<keyword evidence="3" id="KW-0805">Transcription regulation</keyword>
<dbReference type="InterPro" id="IPR036095">
    <property type="entry name" value="PTS_EIIB-like_sf"/>
</dbReference>
<dbReference type="PANTHER" id="PTHR30185:SF13">
    <property type="entry name" value="LICABCH OPERON REGULATOR-RELATED"/>
    <property type="match status" value="1"/>
</dbReference>
<feature type="domain" description="PRD" evidence="8">
    <location>
        <begin position="167"/>
        <end position="271"/>
    </location>
</feature>
<evidence type="ECO:0000256" key="2">
    <source>
        <dbReference type="ARBA" id="ARBA00022737"/>
    </source>
</evidence>
<dbReference type="GO" id="GO:0008982">
    <property type="term" value="F:protein-N(PI)-phosphohistidine-sugar phosphotransferase activity"/>
    <property type="evidence" value="ECO:0007669"/>
    <property type="project" value="InterPro"/>
</dbReference>
<dbReference type="PROSITE" id="PS51099">
    <property type="entry name" value="PTS_EIIB_TYPE_2"/>
    <property type="match status" value="1"/>
</dbReference>
<feature type="domain" description="PRD" evidence="8">
    <location>
        <begin position="276"/>
        <end position="383"/>
    </location>
</feature>
<dbReference type="InterPro" id="IPR007737">
    <property type="entry name" value="Mga_HTH"/>
</dbReference>
<keyword evidence="1" id="KW-0808">Transferase</keyword>
<reference evidence="9 10" key="1">
    <citation type="journal article" date="2009" name="PLoS ONE">
        <title>Genome sequence of the pathogenic intestinal spirochete Brachyspira hyodysenteriae reveals adaptations to its lifestyle in the porcine large intestine.</title>
        <authorList>
            <person name="Bellgard M.I."/>
            <person name="Wanchanthuek P."/>
            <person name="La T."/>
            <person name="Ryan K."/>
            <person name="Moolhuijzen P."/>
            <person name="Albertyn Z."/>
            <person name="Shaban B."/>
            <person name="Motro Y."/>
            <person name="Dunn D.S."/>
            <person name="Schibeci D."/>
            <person name="Hunter A."/>
            <person name="Barrero R."/>
            <person name="Phillips N.D."/>
            <person name="Hampson D.J."/>
        </authorList>
    </citation>
    <scope>NUCLEOTIDE SEQUENCE [LARGE SCALE GENOMIC DNA]</scope>
    <source>
        <strain evidence="10">ATCC 49526 / WA1</strain>
    </source>
</reference>
<keyword evidence="10" id="KW-1185">Reference proteome</keyword>
<dbReference type="KEGG" id="bhy:BHWA1_02517"/>
<dbReference type="Pfam" id="PF05043">
    <property type="entry name" value="Mga"/>
    <property type="match status" value="1"/>
</dbReference>
<sequence>MNVKYIKEILSSLSADSYITAEALSKQLNVSEKTIRTKVREINYELQKLNIKIESKPRYGYKLICDNYDNFKSMDFLSNINNDMDYRIRIIFKYLIEINSEYIKADDICDSLDISKTTLTNILKIMEYNLKYHNLKLERRPNYGIRLIGNEFDIRNFIICNYLNDFLYENNMNEKLIGIIINFLNKYEIKFSEINLENFIQYINVSISRIKNNNFICSYEKDIIKDISEEIRLSEELIKQIQNEIDIEFNDTEIIFIAIHIASKNLFSINENYNSVIQDKFSDIIDKMLDMVYKNLKIDLRNNFNLILLLNQHMIPLDIRIKYNIFQKNPMLNDIKNNYSLSFLLASESVAILKDYYNKDISEDEIGYLALLFQIGLEETVESINKMNILIVCGSGKTTSNLLVTKYRKEFNNYIENIYAEDLMGLKDFDFSKVDYVFSTVPINVKLPIPIVYISNFLKSDDIINVKNTFESLNRNIILEYYKEEMFTTYIKGDTKEEIIKNICSEIKKYKNIPDNFYELVMKREQLAETDIGNLVAIPHPIEVVTKDTFVYVAVLDKPILWQKNNVQVVFLISVSNKNDDLKNFYQYTTNFLLNESSVKKLIENKTFENLIFLLKTNSE</sequence>
<dbReference type="InterPro" id="IPR050661">
    <property type="entry name" value="BglG_antiterminators"/>
</dbReference>
<dbReference type="InterPro" id="IPR036388">
    <property type="entry name" value="WH-like_DNA-bd_sf"/>
</dbReference>
<keyword evidence="2" id="KW-0677">Repeat</keyword>
<dbReference type="InterPro" id="IPR036634">
    <property type="entry name" value="PRD_sf"/>
</dbReference>
<gene>
    <name evidence="9" type="primary">bglB</name>
    <name evidence="9" type="ordered locus">BHWA1_02517</name>
</gene>
<evidence type="ECO:0000259" key="6">
    <source>
        <dbReference type="PROSITE" id="PS51094"/>
    </source>
</evidence>
<dbReference type="Pfam" id="PF00359">
    <property type="entry name" value="PTS_EIIA_2"/>
    <property type="match status" value="1"/>
</dbReference>
<evidence type="ECO:0000313" key="10">
    <source>
        <dbReference type="Proteomes" id="UP000001803"/>
    </source>
</evidence>
<dbReference type="AlphaFoldDB" id="A0A3B6VC18"/>
<dbReference type="InterPro" id="IPR016152">
    <property type="entry name" value="PTrfase/Anion_transptr"/>
</dbReference>
<proteinExistence type="predicted"/>
<dbReference type="Gene3D" id="3.40.50.2300">
    <property type="match status" value="1"/>
</dbReference>
<dbReference type="InterPro" id="IPR002178">
    <property type="entry name" value="PTS_EIIA_type-2_dom"/>
</dbReference>
<evidence type="ECO:0000259" key="8">
    <source>
        <dbReference type="PROSITE" id="PS51372"/>
    </source>
</evidence>
<evidence type="ECO:0000256" key="4">
    <source>
        <dbReference type="ARBA" id="ARBA00023159"/>
    </source>
</evidence>
<dbReference type="PROSITE" id="PS51372">
    <property type="entry name" value="PRD_2"/>
    <property type="match status" value="2"/>
</dbReference>
<dbReference type="CDD" id="cd05568">
    <property type="entry name" value="PTS_IIB_bgl_like"/>
    <property type="match status" value="1"/>
</dbReference>
<evidence type="ECO:0000256" key="5">
    <source>
        <dbReference type="ARBA" id="ARBA00023163"/>
    </source>
</evidence>
<dbReference type="PANTHER" id="PTHR30185">
    <property type="entry name" value="CRYPTIC BETA-GLUCOSIDE BGL OPERON ANTITERMINATOR"/>
    <property type="match status" value="1"/>
</dbReference>
<name>A0A3B6VC18_BRAHW</name>
<feature type="domain" description="PTS EIIB type-2" evidence="7">
    <location>
        <begin position="387"/>
        <end position="478"/>
    </location>
</feature>
<evidence type="ECO:0000313" key="9">
    <source>
        <dbReference type="EMBL" id="ACN84970.1"/>
    </source>
</evidence>
<dbReference type="InterPro" id="IPR013196">
    <property type="entry name" value="HTH_11"/>
</dbReference>
<dbReference type="GO" id="GO:0006355">
    <property type="term" value="P:regulation of DNA-templated transcription"/>
    <property type="evidence" value="ECO:0007669"/>
    <property type="project" value="InterPro"/>
</dbReference>
<dbReference type="SUPFAM" id="SSF55804">
    <property type="entry name" value="Phoshotransferase/anion transport protein"/>
    <property type="match status" value="1"/>
</dbReference>
<dbReference type="Pfam" id="PF00874">
    <property type="entry name" value="PRD"/>
    <property type="match status" value="2"/>
</dbReference>
<keyword evidence="5" id="KW-0804">Transcription</keyword>
<feature type="domain" description="PTS EIIA type-2" evidence="6">
    <location>
        <begin position="480"/>
        <end position="618"/>
    </location>
</feature>
<accession>A0A3B6VC18</accession>
<dbReference type="PROSITE" id="PS51094">
    <property type="entry name" value="PTS_EIIA_TYPE_2"/>
    <property type="match status" value="1"/>
</dbReference>
<dbReference type="STRING" id="565034.BHWA1_02517"/>
<evidence type="ECO:0000259" key="7">
    <source>
        <dbReference type="PROSITE" id="PS51099"/>
    </source>
</evidence>
<dbReference type="SUPFAM" id="SSF52794">
    <property type="entry name" value="PTS system IIB component-like"/>
    <property type="match status" value="1"/>
</dbReference>
<evidence type="ECO:0000256" key="1">
    <source>
        <dbReference type="ARBA" id="ARBA00022679"/>
    </source>
</evidence>
<dbReference type="GO" id="GO:0009401">
    <property type="term" value="P:phosphoenolpyruvate-dependent sugar phosphotransferase system"/>
    <property type="evidence" value="ECO:0007669"/>
    <property type="project" value="InterPro"/>
</dbReference>
<dbReference type="EMBL" id="CP001357">
    <property type="protein sequence ID" value="ACN84970.1"/>
    <property type="molecule type" value="Genomic_DNA"/>
</dbReference>
<evidence type="ECO:0000256" key="3">
    <source>
        <dbReference type="ARBA" id="ARBA00023015"/>
    </source>
</evidence>
<protein>
    <submittedName>
        <fullName evidence="9">Transcriptional antiterminator, BglB</fullName>
    </submittedName>
</protein>
<keyword evidence="4" id="KW-0010">Activator</keyword>
<dbReference type="Gene3D" id="1.10.10.10">
    <property type="entry name" value="Winged helix-like DNA-binding domain superfamily/Winged helix DNA-binding domain"/>
    <property type="match status" value="1"/>
</dbReference>
<dbReference type="InterPro" id="IPR013011">
    <property type="entry name" value="PTS_EIIB_2"/>
</dbReference>
<dbReference type="Pfam" id="PF08279">
    <property type="entry name" value="HTH_11"/>
    <property type="match status" value="1"/>
</dbReference>
<dbReference type="InterPro" id="IPR011608">
    <property type="entry name" value="PRD"/>
</dbReference>